<dbReference type="EMBL" id="GL377610">
    <property type="protein sequence ID" value="EFJ18410.1"/>
    <property type="molecule type" value="Genomic_DNA"/>
</dbReference>
<dbReference type="GO" id="GO:0005615">
    <property type="term" value="C:extracellular space"/>
    <property type="evidence" value="ECO:0000318"/>
    <property type="project" value="GO_Central"/>
</dbReference>
<dbReference type="STRING" id="88036.D8SBL3"/>
<dbReference type="SMART" id="SM00645">
    <property type="entry name" value="Pept_C1"/>
    <property type="match status" value="1"/>
</dbReference>
<dbReference type="InterPro" id="IPR000668">
    <property type="entry name" value="Peptidase_C1A_C"/>
</dbReference>
<comment type="similarity">
    <text evidence="1">Belongs to the peptidase C1 family.</text>
</comment>
<dbReference type="HOGENOM" id="CLU_012184_8_1_1"/>
<proteinExistence type="inferred from homology"/>
<dbReference type="Proteomes" id="UP000001514">
    <property type="component" value="Unassembled WGS sequence"/>
</dbReference>
<dbReference type="InParanoid" id="D8SBL3"/>
<gene>
    <name evidence="3" type="ORF">SELMODRAFT_112799</name>
</gene>
<dbReference type="KEGG" id="smo:SELMODRAFT_112799"/>
<dbReference type="GO" id="GO:0051603">
    <property type="term" value="P:proteolysis involved in protein catabolic process"/>
    <property type="evidence" value="ECO:0000318"/>
    <property type="project" value="GO_Central"/>
</dbReference>
<dbReference type="Pfam" id="PF00112">
    <property type="entry name" value="Peptidase_C1"/>
    <property type="match status" value="1"/>
</dbReference>
<dbReference type="OMA" id="YMGRERI"/>
<keyword evidence="4" id="KW-1185">Reference proteome</keyword>
<dbReference type="CDD" id="cd02248">
    <property type="entry name" value="Peptidase_C1A"/>
    <property type="match status" value="1"/>
</dbReference>
<evidence type="ECO:0000256" key="1">
    <source>
        <dbReference type="ARBA" id="ARBA00008455"/>
    </source>
</evidence>
<dbReference type="InterPro" id="IPR039417">
    <property type="entry name" value="Peptidase_C1A_papain-like"/>
</dbReference>
<dbReference type="GO" id="GO:0004197">
    <property type="term" value="F:cysteine-type endopeptidase activity"/>
    <property type="evidence" value="ECO:0000318"/>
    <property type="project" value="GO_Central"/>
</dbReference>
<dbReference type="Gene3D" id="3.90.70.10">
    <property type="entry name" value="Cysteine proteinases"/>
    <property type="match status" value="1"/>
</dbReference>
<dbReference type="AlphaFoldDB" id="D8SBL3"/>
<dbReference type="GO" id="GO:0005764">
    <property type="term" value="C:lysosome"/>
    <property type="evidence" value="ECO:0000318"/>
    <property type="project" value="GO_Central"/>
</dbReference>
<dbReference type="eggNOG" id="KOG1543">
    <property type="taxonomic scope" value="Eukaryota"/>
</dbReference>
<reference evidence="3 4" key="1">
    <citation type="journal article" date="2011" name="Science">
        <title>The Selaginella genome identifies genetic changes associated with the evolution of vascular plants.</title>
        <authorList>
            <person name="Banks J.A."/>
            <person name="Nishiyama T."/>
            <person name="Hasebe M."/>
            <person name="Bowman J.L."/>
            <person name="Gribskov M."/>
            <person name="dePamphilis C."/>
            <person name="Albert V.A."/>
            <person name="Aono N."/>
            <person name="Aoyama T."/>
            <person name="Ambrose B.A."/>
            <person name="Ashton N.W."/>
            <person name="Axtell M.J."/>
            <person name="Barker E."/>
            <person name="Barker M.S."/>
            <person name="Bennetzen J.L."/>
            <person name="Bonawitz N.D."/>
            <person name="Chapple C."/>
            <person name="Cheng C."/>
            <person name="Correa L.G."/>
            <person name="Dacre M."/>
            <person name="DeBarry J."/>
            <person name="Dreyer I."/>
            <person name="Elias M."/>
            <person name="Engstrom E.M."/>
            <person name="Estelle M."/>
            <person name="Feng L."/>
            <person name="Finet C."/>
            <person name="Floyd S.K."/>
            <person name="Frommer W.B."/>
            <person name="Fujita T."/>
            <person name="Gramzow L."/>
            <person name="Gutensohn M."/>
            <person name="Harholt J."/>
            <person name="Hattori M."/>
            <person name="Heyl A."/>
            <person name="Hirai T."/>
            <person name="Hiwatashi Y."/>
            <person name="Ishikawa M."/>
            <person name="Iwata M."/>
            <person name="Karol K.G."/>
            <person name="Koehler B."/>
            <person name="Kolukisaoglu U."/>
            <person name="Kubo M."/>
            <person name="Kurata T."/>
            <person name="Lalonde S."/>
            <person name="Li K."/>
            <person name="Li Y."/>
            <person name="Litt A."/>
            <person name="Lyons E."/>
            <person name="Manning G."/>
            <person name="Maruyama T."/>
            <person name="Michael T.P."/>
            <person name="Mikami K."/>
            <person name="Miyazaki S."/>
            <person name="Morinaga S."/>
            <person name="Murata T."/>
            <person name="Mueller-Roeber B."/>
            <person name="Nelson D.R."/>
            <person name="Obara M."/>
            <person name="Oguri Y."/>
            <person name="Olmstead R.G."/>
            <person name="Onodera N."/>
            <person name="Petersen B.L."/>
            <person name="Pils B."/>
            <person name="Prigge M."/>
            <person name="Rensing S.A."/>
            <person name="Riano-Pachon D.M."/>
            <person name="Roberts A.W."/>
            <person name="Sato Y."/>
            <person name="Scheller H.V."/>
            <person name="Schulz B."/>
            <person name="Schulz C."/>
            <person name="Shakirov E.V."/>
            <person name="Shibagaki N."/>
            <person name="Shinohara N."/>
            <person name="Shippen D.E."/>
            <person name="Soerensen I."/>
            <person name="Sotooka R."/>
            <person name="Sugimoto N."/>
            <person name="Sugita M."/>
            <person name="Sumikawa N."/>
            <person name="Tanurdzic M."/>
            <person name="Theissen G."/>
            <person name="Ulvskov P."/>
            <person name="Wakazuki S."/>
            <person name="Weng J.K."/>
            <person name="Willats W.W."/>
            <person name="Wipf D."/>
            <person name="Wolf P.G."/>
            <person name="Yang L."/>
            <person name="Zimmer A.D."/>
            <person name="Zhu Q."/>
            <person name="Mitros T."/>
            <person name="Hellsten U."/>
            <person name="Loque D."/>
            <person name="Otillar R."/>
            <person name="Salamov A."/>
            <person name="Schmutz J."/>
            <person name="Shapiro H."/>
            <person name="Lindquist E."/>
            <person name="Lucas S."/>
            <person name="Rokhsar D."/>
            <person name="Grigoriev I.V."/>
        </authorList>
    </citation>
    <scope>NUCLEOTIDE SEQUENCE [LARGE SCALE GENOMIC DNA]</scope>
</reference>
<name>D8SBL3_SELML</name>
<sequence length="218" mass="23801">GGSWAFAAAGAVESFKAIQTGRMVVLSPQQLIDCNTYNSGCNEKGTADPYHALNYIRLHGITTDSKYPYTGVKSSCKPFVCHTNDVSMSQIGTVPGTSDSFLVEAVSKQPVIARIDGSASEFDSYAGGIYSGPCSDSKASLPVLIVGYGRTQHGVEYWILKNWWGRSWGEGGYMRLERGKCNILSDISFPRDPPKFSSKSVIYVTFLRNIALFQPIFP</sequence>
<dbReference type="InterPro" id="IPR038765">
    <property type="entry name" value="Papain-like_cys_pep_sf"/>
</dbReference>
<dbReference type="Gramene" id="EFJ18410">
    <property type="protein sequence ID" value="EFJ18410"/>
    <property type="gene ID" value="SELMODRAFT_112799"/>
</dbReference>
<feature type="non-terminal residue" evidence="3">
    <location>
        <position position="1"/>
    </location>
</feature>
<dbReference type="SUPFAM" id="SSF54001">
    <property type="entry name" value="Cysteine proteinases"/>
    <property type="match status" value="1"/>
</dbReference>
<dbReference type="InterPro" id="IPR013128">
    <property type="entry name" value="Peptidase_C1A"/>
</dbReference>
<evidence type="ECO:0000259" key="2">
    <source>
        <dbReference type="SMART" id="SM00645"/>
    </source>
</evidence>
<evidence type="ECO:0000313" key="4">
    <source>
        <dbReference type="Proteomes" id="UP000001514"/>
    </source>
</evidence>
<organism evidence="4">
    <name type="scientific">Selaginella moellendorffii</name>
    <name type="common">Spikemoss</name>
    <dbReference type="NCBI Taxonomy" id="88036"/>
    <lineage>
        <taxon>Eukaryota</taxon>
        <taxon>Viridiplantae</taxon>
        <taxon>Streptophyta</taxon>
        <taxon>Embryophyta</taxon>
        <taxon>Tracheophyta</taxon>
        <taxon>Lycopodiopsida</taxon>
        <taxon>Selaginellales</taxon>
        <taxon>Selaginellaceae</taxon>
        <taxon>Selaginella</taxon>
    </lineage>
</organism>
<feature type="domain" description="Peptidase C1A papain C-terminal" evidence="2">
    <location>
        <begin position="1"/>
        <end position="191"/>
    </location>
</feature>
<accession>D8SBL3</accession>
<protein>
    <recommendedName>
        <fullName evidence="2">Peptidase C1A papain C-terminal domain-containing protein</fullName>
    </recommendedName>
</protein>
<dbReference type="PANTHER" id="PTHR12411">
    <property type="entry name" value="CYSTEINE PROTEASE FAMILY C1-RELATED"/>
    <property type="match status" value="1"/>
</dbReference>
<evidence type="ECO:0000313" key="3">
    <source>
        <dbReference type="EMBL" id="EFJ18410.1"/>
    </source>
</evidence>